<evidence type="ECO:0000313" key="3">
    <source>
        <dbReference type="Proteomes" id="UP000675881"/>
    </source>
</evidence>
<proteinExistence type="predicted"/>
<dbReference type="AlphaFoldDB" id="A0A7R8HA74"/>
<protein>
    <submittedName>
        <fullName evidence="2">(salmon louse) hypothetical protein</fullName>
    </submittedName>
</protein>
<name>A0A7R8HA74_LEPSM</name>
<sequence length="163" mass="18034">MGLPLPFTTEPSTNTAELTAPPVASTFTTRPSSGPSAVPIDPVDQPFTLTGSVRPELVQSGPFKMGSSCTFPKHDGRTCQYDHFNIILVNGEKVRRIWLIVQTAKGSPKELDKNAGHLLKVHEDGPTNVTTWQDLQIRLAKGLTIDKQEMELAEAEKRRWRDV</sequence>
<feature type="compositionally biased region" description="Polar residues" evidence="1">
    <location>
        <begin position="25"/>
        <end position="35"/>
    </location>
</feature>
<organism evidence="2 3">
    <name type="scientific">Lepeophtheirus salmonis</name>
    <name type="common">Salmon louse</name>
    <name type="synonym">Caligus salmonis</name>
    <dbReference type="NCBI Taxonomy" id="72036"/>
    <lineage>
        <taxon>Eukaryota</taxon>
        <taxon>Metazoa</taxon>
        <taxon>Ecdysozoa</taxon>
        <taxon>Arthropoda</taxon>
        <taxon>Crustacea</taxon>
        <taxon>Multicrustacea</taxon>
        <taxon>Hexanauplia</taxon>
        <taxon>Copepoda</taxon>
        <taxon>Siphonostomatoida</taxon>
        <taxon>Caligidae</taxon>
        <taxon>Lepeophtheirus</taxon>
    </lineage>
</organism>
<evidence type="ECO:0000313" key="2">
    <source>
        <dbReference type="EMBL" id="CAF2967692.1"/>
    </source>
</evidence>
<accession>A0A7R8HA74</accession>
<reference evidence="2" key="1">
    <citation type="submission" date="2021-02" db="EMBL/GenBank/DDBJ databases">
        <authorList>
            <person name="Bekaert M."/>
        </authorList>
    </citation>
    <scope>NUCLEOTIDE SEQUENCE</scope>
    <source>
        <strain evidence="2">IoA-00</strain>
    </source>
</reference>
<feature type="region of interest" description="Disordered" evidence="1">
    <location>
        <begin position="1"/>
        <end position="41"/>
    </location>
</feature>
<keyword evidence="3" id="KW-1185">Reference proteome</keyword>
<dbReference type="EMBL" id="HG994585">
    <property type="protein sequence ID" value="CAF2967692.1"/>
    <property type="molecule type" value="Genomic_DNA"/>
</dbReference>
<gene>
    <name evidence="2" type="ORF">LSAA_12579</name>
</gene>
<evidence type="ECO:0000256" key="1">
    <source>
        <dbReference type="SAM" id="MobiDB-lite"/>
    </source>
</evidence>
<dbReference type="Proteomes" id="UP000675881">
    <property type="component" value="Chromosome 6"/>
</dbReference>